<accession>A0A4Y8PCJ4</accession>
<protein>
    <submittedName>
        <fullName evidence="1">Uncharacterized protein</fullName>
    </submittedName>
</protein>
<dbReference type="Proteomes" id="UP000297713">
    <property type="component" value="Unassembled WGS sequence"/>
</dbReference>
<dbReference type="RefSeq" id="WP_134440454.1">
    <property type="nucleotide sequence ID" value="NZ_LXQC01000153.1"/>
</dbReference>
<evidence type="ECO:0000313" key="2">
    <source>
        <dbReference type="Proteomes" id="UP000297713"/>
    </source>
</evidence>
<dbReference type="EMBL" id="LXQC01000153">
    <property type="protein sequence ID" value="TFE67521.1"/>
    <property type="molecule type" value="Genomic_DNA"/>
</dbReference>
<reference evidence="1 2" key="1">
    <citation type="submission" date="2016-05" db="EMBL/GenBank/DDBJ databases">
        <title>Diversity and Homogeneity among Thermoacidophilic Verrucomicrobia Methanotrophs Linked with Geographical Origin.</title>
        <authorList>
            <person name="Erikstad H.-A."/>
            <person name="Smestad N.B."/>
            <person name="Ceballos R.M."/>
            <person name="Birkeland N.-K."/>
        </authorList>
    </citation>
    <scope>NUCLEOTIDE SEQUENCE [LARGE SCALE GENOMIC DNA]</scope>
    <source>
        <strain evidence="1 2">Phi</strain>
    </source>
</reference>
<sequence>MDLSLEVLQAYPKSQCLCPTLIFVIQASYFGKLSFNSALLRAQVMIEPKQRIYGNKEHLKVSQRFGNPSSINSLFWTEKIFFLSQIKGIQTYELPIEIRDEHESAIWEFTSSLETGNIFLRFLFNGVCFFLTQENRMQVQSIPWTTEATFELPISLWKETIRQHYPNGLWLRIDLDLYQKLQDYQYRNSLPSLEKSIESLLEKSFPKDQPV</sequence>
<name>A0A4Y8PCJ4_9BACT</name>
<dbReference type="Pfam" id="PF19562">
    <property type="entry name" value="DUF6084"/>
    <property type="match status" value="1"/>
</dbReference>
<comment type="caution">
    <text evidence="1">The sequence shown here is derived from an EMBL/GenBank/DDBJ whole genome shotgun (WGS) entry which is preliminary data.</text>
</comment>
<organism evidence="1 2">
    <name type="scientific">Methylacidiphilum caldifontis</name>
    <dbReference type="NCBI Taxonomy" id="2795386"/>
    <lineage>
        <taxon>Bacteria</taxon>
        <taxon>Pseudomonadati</taxon>
        <taxon>Verrucomicrobiota</taxon>
        <taxon>Methylacidiphilae</taxon>
        <taxon>Methylacidiphilales</taxon>
        <taxon>Methylacidiphilaceae</taxon>
        <taxon>Methylacidiphilum (ex Ratnadevi et al. 2023)</taxon>
    </lineage>
</organism>
<proteinExistence type="predicted"/>
<gene>
    <name evidence="1" type="ORF">A7Q10_09460</name>
</gene>
<dbReference type="InterPro" id="IPR045730">
    <property type="entry name" value="DUF6084"/>
</dbReference>
<evidence type="ECO:0000313" key="1">
    <source>
        <dbReference type="EMBL" id="TFE67521.1"/>
    </source>
</evidence>
<keyword evidence="2" id="KW-1185">Reference proteome</keyword>
<dbReference type="OrthoDB" id="193772at2"/>
<dbReference type="AlphaFoldDB" id="A0A4Y8PCJ4"/>